<dbReference type="KEGG" id="sri:SELR_22180"/>
<evidence type="ECO:0008006" key="4">
    <source>
        <dbReference type="Google" id="ProtNLM"/>
    </source>
</evidence>
<dbReference type="eggNOG" id="ENOG5032T6D">
    <property type="taxonomic scope" value="Bacteria"/>
</dbReference>
<dbReference type="HOGENOM" id="CLU_104632_0_0_9"/>
<feature type="transmembrane region" description="Helical" evidence="1">
    <location>
        <begin position="12"/>
        <end position="39"/>
    </location>
</feature>
<keyword evidence="1" id="KW-0472">Membrane</keyword>
<accession>I0GT39</accession>
<dbReference type="EMBL" id="AP012292">
    <property type="protein sequence ID" value="BAL83926.1"/>
    <property type="molecule type" value="Genomic_DNA"/>
</dbReference>
<dbReference type="Proteomes" id="UP000007887">
    <property type="component" value="Chromosome"/>
</dbReference>
<keyword evidence="1" id="KW-0812">Transmembrane</keyword>
<dbReference type="AlphaFoldDB" id="I0GT39"/>
<dbReference type="PATRIC" id="fig|927704.6.peg.2298"/>
<proteinExistence type="predicted"/>
<keyword evidence="1" id="KW-1133">Transmembrane helix</keyword>
<protein>
    <recommendedName>
        <fullName evidence="4">DUF2993 domain-containing protein</fullName>
    </recommendedName>
</protein>
<evidence type="ECO:0000313" key="3">
    <source>
        <dbReference type="Proteomes" id="UP000007887"/>
    </source>
</evidence>
<name>I0GT39_SELRL</name>
<evidence type="ECO:0000313" key="2">
    <source>
        <dbReference type="EMBL" id="BAL83926.1"/>
    </source>
</evidence>
<reference evidence="2 3" key="1">
    <citation type="submission" date="2011-10" db="EMBL/GenBank/DDBJ databases">
        <title>Whole genome sequence of Selenomonas ruminantium subsp. lactilytica TAM6421.</title>
        <authorList>
            <person name="Oguchi A."/>
            <person name="Ankai A."/>
            <person name="Kaneko J."/>
            <person name="Yamada-Narita S."/>
            <person name="Fukui S."/>
            <person name="Takahashi M."/>
            <person name="Onodera T."/>
            <person name="Kojima S."/>
            <person name="Fushimi T."/>
            <person name="Abe N."/>
            <person name="Kamio Y."/>
            <person name="Yamazaki S."/>
            <person name="Fujita N."/>
        </authorList>
    </citation>
    <scope>NUCLEOTIDE SEQUENCE [LARGE SCALE GENOMIC DNA]</scope>
    <source>
        <strain evidence="3">NBRC 103574 / TAM6421</strain>
    </source>
</reference>
<dbReference type="Pfam" id="PF11209">
    <property type="entry name" value="LmeA"/>
    <property type="match status" value="1"/>
</dbReference>
<organism evidence="2 3">
    <name type="scientific">Selenomonas ruminantium subsp. lactilytica (strain NBRC 103574 / TAM6421)</name>
    <dbReference type="NCBI Taxonomy" id="927704"/>
    <lineage>
        <taxon>Bacteria</taxon>
        <taxon>Bacillati</taxon>
        <taxon>Bacillota</taxon>
        <taxon>Negativicutes</taxon>
        <taxon>Selenomonadales</taxon>
        <taxon>Selenomonadaceae</taxon>
        <taxon>Selenomonas</taxon>
    </lineage>
</organism>
<dbReference type="InterPro" id="IPR021373">
    <property type="entry name" value="DUF2993"/>
</dbReference>
<evidence type="ECO:0000256" key="1">
    <source>
        <dbReference type="SAM" id="Phobius"/>
    </source>
</evidence>
<sequence>MLLAPSYGGARILRKGLTIAGALFIIIIVFSETVLPWLAQETLQTRMSERLATHDAQVSVDSRPGFLLALGVVQHVHGVAHQAKVGQVYFREISLTGENVRLNVQDLWTAGKVAMKSADKLTLTGSLDEENLREVLTRKLERIDNVQVTIEPTGIMVTADTKVFGRTVDIEMEGNVVEEAGSLYFQMTHLAMKNSRFGTAKLNDMFGNIQLAAPGRLPLGMQFQNVRQTQGAIVITAGLDNVE</sequence>
<gene>
    <name evidence="2" type="ordered locus">SELR_22180</name>
</gene>